<dbReference type="AlphaFoldDB" id="A0A075MU26"/>
<evidence type="ECO:0000313" key="1">
    <source>
        <dbReference type="EMBL" id="AIF82789.1"/>
    </source>
</evidence>
<dbReference type="InterPro" id="IPR029063">
    <property type="entry name" value="SAM-dependent_MTases_sf"/>
</dbReference>
<dbReference type="PANTHER" id="PTHR43861">
    <property type="entry name" value="TRANS-ACONITATE 2-METHYLTRANSFERASE-RELATED"/>
    <property type="match status" value="1"/>
</dbReference>
<reference evidence="1 2" key="1">
    <citation type="journal article" date="2014" name="PLoS ONE">
        <title>Genome Sequence of Candidatus Nitrososphaera evergladensis from Group I.1b Enriched from Everglades Soil Reveals Novel Genomic Features of the Ammonia-Oxidizing Archaea.</title>
        <authorList>
            <person name="Zhalnina K.V."/>
            <person name="Dias R."/>
            <person name="Leonard M.T."/>
            <person name="Dorr de Quadros P."/>
            <person name="Camargo F.A."/>
            <person name="Drew J.C."/>
            <person name="Farmerie W.G."/>
            <person name="Daroub S.H."/>
            <person name="Triplett E.W."/>
        </authorList>
    </citation>
    <scope>NUCLEOTIDE SEQUENCE [LARGE SCALE GENOMIC DNA]</scope>
    <source>
        <strain evidence="1 2">SR1</strain>
    </source>
</reference>
<keyword evidence="1" id="KW-0808">Transferase</keyword>
<dbReference type="Gene3D" id="3.40.50.150">
    <property type="entry name" value="Vaccinia Virus protein VP39"/>
    <property type="match status" value="1"/>
</dbReference>
<dbReference type="KEGG" id="nev:NTE_00709"/>
<dbReference type="Pfam" id="PF13489">
    <property type="entry name" value="Methyltransf_23"/>
    <property type="match status" value="1"/>
</dbReference>
<sequence length="174" mass="19567">MFLFGPKAFYKKYVADGNVYPLNHELVNTIMSFEPSSVFEFGCGVGKNLVLLRDKGVKSIFGIDISEAAIKKAKEKGINALRADERHLSKVQPCDVAFTCSVLDHVENIDKIMEQLKRIAQKAVVLMETNDTPAKFYYPHDYESYGFVKTGYAYQSRLPEGDGALYNLYVFKAG</sequence>
<dbReference type="STRING" id="1459636.NTE_00709"/>
<dbReference type="Proteomes" id="UP000028194">
    <property type="component" value="Chromosome"/>
</dbReference>
<name>A0A075MU26_9ARCH</name>
<dbReference type="EMBL" id="CP007174">
    <property type="protein sequence ID" value="AIF82789.1"/>
    <property type="molecule type" value="Genomic_DNA"/>
</dbReference>
<evidence type="ECO:0000313" key="2">
    <source>
        <dbReference type="Proteomes" id="UP000028194"/>
    </source>
</evidence>
<dbReference type="SUPFAM" id="SSF53335">
    <property type="entry name" value="S-adenosyl-L-methionine-dependent methyltransferases"/>
    <property type="match status" value="1"/>
</dbReference>
<organism evidence="1 2">
    <name type="scientific">Candidatus Nitrososphaera evergladensis SR1</name>
    <dbReference type="NCBI Taxonomy" id="1459636"/>
    <lineage>
        <taxon>Archaea</taxon>
        <taxon>Nitrososphaerota</taxon>
        <taxon>Nitrososphaeria</taxon>
        <taxon>Nitrososphaerales</taxon>
        <taxon>Nitrososphaeraceae</taxon>
        <taxon>Nitrososphaera</taxon>
    </lineage>
</organism>
<dbReference type="HOGENOM" id="CLU_1536583_0_0_2"/>
<keyword evidence="2" id="KW-1185">Reference proteome</keyword>
<keyword evidence="1" id="KW-0489">Methyltransferase</keyword>
<dbReference type="GeneID" id="41596563"/>
<dbReference type="GO" id="GO:0008168">
    <property type="term" value="F:methyltransferase activity"/>
    <property type="evidence" value="ECO:0007669"/>
    <property type="project" value="UniProtKB-KW"/>
</dbReference>
<dbReference type="GO" id="GO:0032259">
    <property type="term" value="P:methylation"/>
    <property type="evidence" value="ECO:0007669"/>
    <property type="project" value="UniProtKB-KW"/>
</dbReference>
<dbReference type="RefSeq" id="WP_148699690.1">
    <property type="nucleotide sequence ID" value="NZ_CP007174.1"/>
</dbReference>
<dbReference type="CDD" id="cd02440">
    <property type="entry name" value="AdoMet_MTases"/>
    <property type="match status" value="1"/>
</dbReference>
<accession>A0A075MU26</accession>
<protein>
    <submittedName>
        <fullName evidence="1">Methyltransferase domain</fullName>
    </submittedName>
</protein>
<gene>
    <name evidence="1" type="ORF">NTE_00709</name>
</gene>
<proteinExistence type="predicted"/>